<dbReference type="PANTHER" id="PTHR43244">
    <property type="match status" value="1"/>
</dbReference>
<dbReference type="InterPro" id="IPR036661">
    <property type="entry name" value="Luciferase-like_sf"/>
</dbReference>
<proteinExistence type="predicted"/>
<organism evidence="2 3">
    <name type="scientific">Nonomuraea longicatena</name>
    <dbReference type="NCBI Taxonomy" id="83682"/>
    <lineage>
        <taxon>Bacteria</taxon>
        <taxon>Bacillati</taxon>
        <taxon>Actinomycetota</taxon>
        <taxon>Actinomycetes</taxon>
        <taxon>Streptosporangiales</taxon>
        <taxon>Streptosporangiaceae</taxon>
        <taxon>Nonomuraea</taxon>
    </lineage>
</organism>
<dbReference type="InterPro" id="IPR050564">
    <property type="entry name" value="F420-G6PD/mer"/>
</dbReference>
<keyword evidence="3" id="KW-1185">Reference proteome</keyword>
<gene>
    <name evidence="2" type="ORF">GCM10009560_00260</name>
</gene>
<dbReference type="Proteomes" id="UP001501578">
    <property type="component" value="Unassembled WGS sequence"/>
</dbReference>
<feature type="domain" description="Luciferase-like" evidence="1">
    <location>
        <begin position="134"/>
        <end position="208"/>
    </location>
</feature>
<evidence type="ECO:0000259" key="1">
    <source>
        <dbReference type="Pfam" id="PF00296"/>
    </source>
</evidence>
<dbReference type="PANTHER" id="PTHR43244:SF2">
    <property type="entry name" value="CONSERVED HYPOTHETICAL ALANINE AND PROLINE-RICH PROTEIN"/>
    <property type="match status" value="1"/>
</dbReference>
<dbReference type="SUPFAM" id="SSF51679">
    <property type="entry name" value="Bacterial luciferase-like"/>
    <property type="match status" value="1"/>
</dbReference>
<sequence length="268" mass="27784">MHNHAFRFGVVAGSAPGPGGWPGLARRVEELGYATLLIPDTLQTLSPFAAAAAAAAATSTLRVGTYVVAAPNRTPAMVAWETETVQTLSGGRFELGLGAGRPGAEQEAAALGVPFGTAARRVGLVAEIAKAVKNTPILIAASGTRMLRLAAEQADTVALALPPHATEAELAATLDELYEIAGDRFPKLEVNSNLFVVGDDAPDWLVRSLGRDPREIVARGGYGVVPGEPAAIADTLAGRRDRLGISYVTVGAPFAERFAPVVERLVGT</sequence>
<comment type="caution">
    <text evidence="2">The sequence shown here is derived from an EMBL/GenBank/DDBJ whole genome shotgun (WGS) entry which is preliminary data.</text>
</comment>
<dbReference type="InterPro" id="IPR011251">
    <property type="entry name" value="Luciferase-like_dom"/>
</dbReference>
<accession>A0ABP3YZE6</accession>
<dbReference type="Gene3D" id="3.20.20.30">
    <property type="entry name" value="Luciferase-like domain"/>
    <property type="match status" value="2"/>
</dbReference>
<dbReference type="Pfam" id="PF00296">
    <property type="entry name" value="Bac_luciferase"/>
    <property type="match status" value="2"/>
</dbReference>
<feature type="domain" description="Luciferase-like" evidence="1">
    <location>
        <begin position="23"/>
        <end position="133"/>
    </location>
</feature>
<evidence type="ECO:0000313" key="3">
    <source>
        <dbReference type="Proteomes" id="UP001501578"/>
    </source>
</evidence>
<dbReference type="EMBL" id="BAAAHQ010000001">
    <property type="protein sequence ID" value="GAA0911306.1"/>
    <property type="molecule type" value="Genomic_DNA"/>
</dbReference>
<protein>
    <submittedName>
        <fullName evidence="2">LLM class flavin-dependent oxidoreductase</fullName>
    </submittedName>
</protein>
<dbReference type="RefSeq" id="WP_343947515.1">
    <property type="nucleotide sequence ID" value="NZ_BAAAHQ010000001.1"/>
</dbReference>
<evidence type="ECO:0000313" key="2">
    <source>
        <dbReference type="EMBL" id="GAA0911306.1"/>
    </source>
</evidence>
<name>A0ABP3YZE6_9ACTN</name>
<reference evidence="3" key="1">
    <citation type="journal article" date="2019" name="Int. J. Syst. Evol. Microbiol.">
        <title>The Global Catalogue of Microorganisms (GCM) 10K type strain sequencing project: providing services to taxonomists for standard genome sequencing and annotation.</title>
        <authorList>
            <consortium name="The Broad Institute Genomics Platform"/>
            <consortium name="The Broad Institute Genome Sequencing Center for Infectious Disease"/>
            <person name="Wu L."/>
            <person name="Ma J."/>
        </authorList>
    </citation>
    <scope>NUCLEOTIDE SEQUENCE [LARGE SCALE GENOMIC DNA]</scope>
    <source>
        <strain evidence="3">JCM 11136</strain>
    </source>
</reference>